<keyword evidence="4" id="KW-0274">FAD</keyword>
<dbReference type="Gene3D" id="3.40.50.1820">
    <property type="entry name" value="alpha/beta hydrolase"/>
    <property type="match status" value="1"/>
</dbReference>
<dbReference type="STRING" id="1449976.KALB_7217"/>
<sequence>MDSSDRVMAMERQIPLFTLDGVRDADVSSHPVTTEDGLGLNLVRFLREPGEDVVLLVHGLTSSTDMFVMPEHRNLVSYLLDNGFGEVWTLDSRMSNRLPYNLAAHRFTLDDLARYDYPAALAELRAHVGDRRVHVIAHCLGSVSFLMSLFGGAIRDIASVVANSVSLTPRVPVWSALRLLAGPDVVEYGLGLPYLDPQWGSAPRFTRGWLAAKFVSLTHPECAVPACHMLSTMWGSGWPAMYEHANLLPVTHARVGDLCQGSGMNYDRHVRKMVLAGRAVKYDATDPRYLNLPADYLSGIDEVSTPLLLMTGRHNRVFADSQQVFHRKLEKVAPGRHELRVLPGYGHLDPFIGKHADLEVFPHVLDFLKRQAV</sequence>
<evidence type="ECO:0000259" key="6">
    <source>
        <dbReference type="Pfam" id="PF00561"/>
    </source>
</evidence>
<evidence type="ECO:0000313" key="7">
    <source>
        <dbReference type="EMBL" id="AHI00575.1"/>
    </source>
</evidence>
<feature type="domain" description="AB hydrolase-1" evidence="6">
    <location>
        <begin position="53"/>
        <end position="143"/>
    </location>
</feature>
<dbReference type="HOGENOM" id="CLU_791854_0_0_11"/>
<dbReference type="PANTHER" id="PTHR47470:SF1">
    <property type="entry name" value="FAD-DEPENDENT OXIDOREDUCTASE 2 FAD BINDING DOMAIN-CONTAINING PROTEIN"/>
    <property type="match status" value="1"/>
</dbReference>
<evidence type="ECO:0000313" key="8">
    <source>
        <dbReference type="Proteomes" id="UP000019225"/>
    </source>
</evidence>
<evidence type="ECO:0000256" key="4">
    <source>
        <dbReference type="ARBA" id="ARBA00022827"/>
    </source>
</evidence>
<keyword evidence="5" id="KW-0560">Oxidoreductase</keyword>
<evidence type="ECO:0000256" key="1">
    <source>
        <dbReference type="ARBA" id="ARBA00001974"/>
    </source>
</evidence>
<dbReference type="GO" id="GO:0016491">
    <property type="term" value="F:oxidoreductase activity"/>
    <property type="evidence" value="ECO:0007669"/>
    <property type="project" value="UniProtKB-KW"/>
</dbReference>
<dbReference type="InterPro" id="IPR029058">
    <property type="entry name" value="AB_hydrolase_fold"/>
</dbReference>
<gene>
    <name evidence="7" type="ORF">KALB_7217</name>
</gene>
<reference evidence="7 8" key="1">
    <citation type="journal article" date="2014" name="BMC Genomics">
        <title>Complete genome sequence of producer of the glycopeptide antibiotic Aculeximycin Kutzneria albida DSM 43870T, a representative of minor genus of Pseudonocardiaceae.</title>
        <authorList>
            <person name="Rebets Y."/>
            <person name="Tokovenko B."/>
            <person name="Lushchyk I."/>
            <person name="Ruckert C."/>
            <person name="Zaburannyi N."/>
            <person name="Bechthold A."/>
            <person name="Kalinowski J."/>
            <person name="Luzhetskyy A."/>
        </authorList>
    </citation>
    <scope>NUCLEOTIDE SEQUENCE [LARGE SCALE GENOMIC DNA]</scope>
    <source>
        <strain evidence="7">DSM 43870</strain>
    </source>
</reference>
<comment type="similarity">
    <text evidence="2">Belongs to the GMC oxidoreductase family.</text>
</comment>
<dbReference type="eggNOG" id="COG2267">
    <property type="taxonomic scope" value="Bacteria"/>
</dbReference>
<keyword evidence="3" id="KW-0285">Flavoprotein</keyword>
<accession>W5WQW3</accession>
<comment type="cofactor">
    <cofactor evidence="1">
        <name>FAD</name>
        <dbReference type="ChEBI" id="CHEBI:57692"/>
    </cofactor>
</comment>
<dbReference type="PANTHER" id="PTHR47470">
    <property type="entry name" value="CHOLESTEROL OXIDASE"/>
    <property type="match status" value="1"/>
</dbReference>
<organism evidence="7 8">
    <name type="scientific">Kutzneria albida DSM 43870</name>
    <dbReference type="NCBI Taxonomy" id="1449976"/>
    <lineage>
        <taxon>Bacteria</taxon>
        <taxon>Bacillati</taxon>
        <taxon>Actinomycetota</taxon>
        <taxon>Actinomycetes</taxon>
        <taxon>Pseudonocardiales</taxon>
        <taxon>Pseudonocardiaceae</taxon>
        <taxon>Kutzneria</taxon>
    </lineage>
</organism>
<keyword evidence="8" id="KW-1185">Reference proteome</keyword>
<dbReference type="KEGG" id="kal:KALB_7217"/>
<protein>
    <recommendedName>
        <fullName evidence="6">AB hydrolase-1 domain-containing protein</fullName>
    </recommendedName>
</protein>
<evidence type="ECO:0000256" key="5">
    <source>
        <dbReference type="ARBA" id="ARBA00023002"/>
    </source>
</evidence>
<dbReference type="InterPro" id="IPR000073">
    <property type="entry name" value="AB_hydrolase_1"/>
</dbReference>
<dbReference type="Pfam" id="PF00561">
    <property type="entry name" value="Abhydrolase_1"/>
    <property type="match status" value="1"/>
</dbReference>
<name>W5WQW3_9PSEU</name>
<evidence type="ECO:0000256" key="3">
    <source>
        <dbReference type="ARBA" id="ARBA00022630"/>
    </source>
</evidence>
<proteinExistence type="inferred from homology"/>
<dbReference type="InterPro" id="IPR052542">
    <property type="entry name" value="Cholesterol_Oxidase"/>
</dbReference>
<evidence type="ECO:0000256" key="2">
    <source>
        <dbReference type="ARBA" id="ARBA00010790"/>
    </source>
</evidence>
<dbReference type="SUPFAM" id="SSF53474">
    <property type="entry name" value="alpha/beta-Hydrolases"/>
    <property type="match status" value="1"/>
</dbReference>
<dbReference type="PATRIC" id="fig|1449976.3.peg.7252"/>
<dbReference type="EMBL" id="CP007155">
    <property type="protein sequence ID" value="AHI00575.1"/>
    <property type="molecule type" value="Genomic_DNA"/>
</dbReference>
<dbReference type="Proteomes" id="UP000019225">
    <property type="component" value="Chromosome"/>
</dbReference>
<dbReference type="AlphaFoldDB" id="W5WQW3"/>